<dbReference type="InterPro" id="IPR047763">
    <property type="entry name" value="PG_bind_dom_phiBT1-type"/>
</dbReference>
<dbReference type="SUPFAM" id="SSF47090">
    <property type="entry name" value="PGBD-like"/>
    <property type="match status" value="1"/>
</dbReference>
<proteinExistence type="predicted"/>
<organism evidence="2">
    <name type="scientific">Streptomyces sp. Y1</name>
    <dbReference type="NCBI Taxonomy" id="3238634"/>
    <lineage>
        <taxon>Bacteria</taxon>
        <taxon>Bacillati</taxon>
        <taxon>Actinomycetota</taxon>
        <taxon>Actinomycetes</taxon>
        <taxon>Kitasatosporales</taxon>
        <taxon>Streptomycetaceae</taxon>
        <taxon>Streptomyces</taxon>
    </lineage>
</organism>
<protein>
    <submittedName>
        <fullName evidence="2">Peptidoglycan-binding protein</fullName>
    </submittedName>
</protein>
<dbReference type="RefSeq" id="WP_369183337.1">
    <property type="nucleotide sequence ID" value="NZ_CP163445.1"/>
</dbReference>
<evidence type="ECO:0000256" key="1">
    <source>
        <dbReference type="SAM" id="MobiDB-lite"/>
    </source>
</evidence>
<dbReference type="AlphaFoldDB" id="A0AB39TJZ7"/>
<dbReference type="InterPro" id="IPR036366">
    <property type="entry name" value="PGBDSf"/>
</dbReference>
<evidence type="ECO:0000313" key="2">
    <source>
        <dbReference type="EMBL" id="XDQ79424.1"/>
    </source>
</evidence>
<reference evidence="2" key="1">
    <citation type="submission" date="2024-07" db="EMBL/GenBank/DDBJ databases">
        <authorList>
            <person name="Yu S.T."/>
        </authorList>
    </citation>
    <scope>NUCLEOTIDE SEQUENCE</scope>
    <source>
        <strain evidence="2">Y1</strain>
    </source>
</reference>
<name>A0AB39TJZ7_9ACTN</name>
<gene>
    <name evidence="2" type="ORF">AB2U05_13600</name>
</gene>
<feature type="compositionally biased region" description="Low complexity" evidence="1">
    <location>
        <begin position="142"/>
        <end position="155"/>
    </location>
</feature>
<dbReference type="NCBIfam" id="NF038080">
    <property type="entry name" value="PG_bind_siph"/>
    <property type="match status" value="1"/>
</dbReference>
<dbReference type="InterPro" id="IPR036365">
    <property type="entry name" value="PGBD-like_sf"/>
</dbReference>
<feature type="region of interest" description="Disordered" evidence="1">
    <location>
        <begin position="121"/>
        <end position="191"/>
    </location>
</feature>
<dbReference type="Gene3D" id="1.10.101.10">
    <property type="entry name" value="PGBD-like superfamily/PGBD"/>
    <property type="match status" value="1"/>
</dbReference>
<sequence>MRDEFVALLVSQEGYHEGRDSDGTWNNTQKYSPAVPGLEWSQGQAWCATFTSWGAVQTSGMGDRWPITASCATAVQWWQDHGRWTEYPVLGGPFYLGSAGQDHVGVVTAYDDQWIYTIEGNTNSGGSPQGDGVYARQRPRRGPGSPYGYGVPDYPEGTISADPALGGVPSARVGTPSGSVEPAPAPAPDPTPARYQATINGLQYGYGAQGDQVTAVGEALVARGFGGHYQQGPGPNWSDADTKNYADFQRSLGYSGADADGVPGPASLQQLLGYLPGGRTVSLAHLIAAAQADPPAEQGHRTYGPEVQVVEQALADEGLLEQQWVDGSFGTRTVSAYSGWQQRCGYSGSDADGIPGHDSLQRLGAAHGFNVTD</sequence>
<accession>A0AB39TJZ7</accession>
<dbReference type="EMBL" id="CP163445">
    <property type="protein sequence ID" value="XDQ79424.1"/>
    <property type="molecule type" value="Genomic_DNA"/>
</dbReference>